<name>A0ACC2SXC6_9FUNG</name>
<reference evidence="1" key="1">
    <citation type="submission" date="2022-04" db="EMBL/GenBank/DDBJ databases">
        <title>Genome of the entomopathogenic fungus Entomophthora muscae.</title>
        <authorList>
            <person name="Elya C."/>
            <person name="Lovett B.R."/>
            <person name="Lee E."/>
            <person name="Macias A.M."/>
            <person name="Hajek A.E."/>
            <person name="De Bivort B.L."/>
            <person name="Kasson M.T."/>
            <person name="De Fine Licht H.H."/>
            <person name="Stajich J.E."/>
        </authorList>
    </citation>
    <scope>NUCLEOTIDE SEQUENCE</scope>
    <source>
        <strain evidence="1">Berkeley</strain>
    </source>
</reference>
<evidence type="ECO:0000313" key="2">
    <source>
        <dbReference type="Proteomes" id="UP001165960"/>
    </source>
</evidence>
<accession>A0ACC2SXC6</accession>
<keyword evidence="2" id="KW-1185">Reference proteome</keyword>
<sequence length="206" mass="20918">MVLTCASTAGSLTRSKCTKAPIAPGFMELPIKNVASKKQAKASVCPPVSTTPLLTPPVLPPAALLWVPLLAPPVLPPAGSPLGPSADSPFVAGSPLGSPAGTPFVAGSPLGFPAGAPFVAGSLLGSPAMSPPGSFLLSLAGSLFRPVSPWASALPASFLAVPSPQGLFCPWVSRPQWARFPLRLSCLWVVGCPSSHPGFWRILGRG</sequence>
<evidence type="ECO:0000313" key="1">
    <source>
        <dbReference type="EMBL" id="KAJ9066846.1"/>
    </source>
</evidence>
<gene>
    <name evidence="1" type="ORF">DSO57_1005512</name>
</gene>
<comment type="caution">
    <text evidence="1">The sequence shown here is derived from an EMBL/GenBank/DDBJ whole genome shotgun (WGS) entry which is preliminary data.</text>
</comment>
<organism evidence="1 2">
    <name type="scientific">Entomophthora muscae</name>
    <dbReference type="NCBI Taxonomy" id="34485"/>
    <lineage>
        <taxon>Eukaryota</taxon>
        <taxon>Fungi</taxon>
        <taxon>Fungi incertae sedis</taxon>
        <taxon>Zoopagomycota</taxon>
        <taxon>Entomophthoromycotina</taxon>
        <taxon>Entomophthoromycetes</taxon>
        <taxon>Entomophthorales</taxon>
        <taxon>Entomophthoraceae</taxon>
        <taxon>Entomophthora</taxon>
    </lineage>
</organism>
<protein>
    <submittedName>
        <fullName evidence="1">Uncharacterized protein</fullName>
    </submittedName>
</protein>
<dbReference type="EMBL" id="QTSX02004275">
    <property type="protein sequence ID" value="KAJ9066846.1"/>
    <property type="molecule type" value="Genomic_DNA"/>
</dbReference>
<proteinExistence type="predicted"/>
<dbReference type="Proteomes" id="UP001165960">
    <property type="component" value="Unassembled WGS sequence"/>
</dbReference>